<evidence type="ECO:0000313" key="1">
    <source>
        <dbReference type="EMBL" id="CAK5075594.1"/>
    </source>
</evidence>
<protein>
    <submittedName>
        <fullName evidence="1">Uncharacterized protein</fullName>
    </submittedName>
</protein>
<reference evidence="1" key="1">
    <citation type="submission" date="2023-11" db="EMBL/GenBank/DDBJ databases">
        <authorList>
            <person name="Poullet M."/>
        </authorList>
    </citation>
    <scope>NUCLEOTIDE SEQUENCE</scope>
    <source>
        <strain evidence="1">E1834</strain>
    </source>
</reference>
<sequence length="351" mass="38954">MNIWTSSGDRLFTRSKVHHSEPILCYAVNRSGTMLITGSMDCSLKIWQMDTGGLLIQILVGHEEVPTCCCVSENGQLAVSGAKDFKLIVWDIQTGSSLHILQRSAIPQFMEISLDGNVFCSNGWIEAWNTPTGRLLSSFNTHREIEQLIVGADGDRILAKLAKTAQLPIICLHNTPASLSSTSASRYERVILSGGIEGEEENGHRKSLVPSFQSSITPQPLNLEEEGNNEERKSSITPINSSNRDKEEQQIKPSTSDQQQLTNKENKNSSSKETIYAAPPSEINIKEKENNSQKRNINSSTPRRHQQQHSLIKKQISSSNPESTIQGGPISTLDQKRNLNNIKKSKFCLIM</sequence>
<keyword evidence="2" id="KW-1185">Reference proteome</keyword>
<dbReference type="Proteomes" id="UP001497535">
    <property type="component" value="Unassembled WGS sequence"/>
</dbReference>
<evidence type="ECO:0000313" key="2">
    <source>
        <dbReference type="Proteomes" id="UP001497535"/>
    </source>
</evidence>
<name>A0ACB0Z9I9_MELEN</name>
<dbReference type="EMBL" id="CAVMJV010000028">
    <property type="protein sequence ID" value="CAK5075594.1"/>
    <property type="molecule type" value="Genomic_DNA"/>
</dbReference>
<accession>A0ACB0Z9I9</accession>
<organism evidence="1 2">
    <name type="scientific">Meloidogyne enterolobii</name>
    <name type="common">Root-knot nematode worm</name>
    <name type="synonym">Meloidogyne mayaguensis</name>
    <dbReference type="NCBI Taxonomy" id="390850"/>
    <lineage>
        <taxon>Eukaryota</taxon>
        <taxon>Metazoa</taxon>
        <taxon>Ecdysozoa</taxon>
        <taxon>Nematoda</taxon>
        <taxon>Chromadorea</taxon>
        <taxon>Rhabditida</taxon>
        <taxon>Tylenchina</taxon>
        <taxon>Tylenchomorpha</taxon>
        <taxon>Tylenchoidea</taxon>
        <taxon>Meloidogynidae</taxon>
        <taxon>Meloidogyninae</taxon>
        <taxon>Meloidogyne</taxon>
    </lineage>
</organism>
<comment type="caution">
    <text evidence="1">The sequence shown here is derived from an EMBL/GenBank/DDBJ whole genome shotgun (WGS) entry which is preliminary data.</text>
</comment>
<gene>
    <name evidence="1" type="ORF">MENTE1834_LOCUS22413</name>
</gene>
<proteinExistence type="predicted"/>